<keyword evidence="2" id="KW-1185">Reference proteome</keyword>
<evidence type="ECO:0000313" key="1">
    <source>
        <dbReference type="EMBL" id="CAD8087883.1"/>
    </source>
</evidence>
<proteinExistence type="predicted"/>
<dbReference type="Proteomes" id="UP000688137">
    <property type="component" value="Unassembled WGS sequence"/>
</dbReference>
<dbReference type="EMBL" id="CAJJDM010000082">
    <property type="protein sequence ID" value="CAD8087883.1"/>
    <property type="molecule type" value="Genomic_DNA"/>
</dbReference>
<dbReference type="OMA" id="GFQCPIF"/>
<organism evidence="1 2">
    <name type="scientific">Paramecium primaurelia</name>
    <dbReference type="NCBI Taxonomy" id="5886"/>
    <lineage>
        <taxon>Eukaryota</taxon>
        <taxon>Sar</taxon>
        <taxon>Alveolata</taxon>
        <taxon>Ciliophora</taxon>
        <taxon>Intramacronucleata</taxon>
        <taxon>Oligohymenophorea</taxon>
        <taxon>Peniculida</taxon>
        <taxon>Parameciidae</taxon>
        <taxon>Paramecium</taxon>
    </lineage>
</organism>
<comment type="caution">
    <text evidence="1">The sequence shown here is derived from an EMBL/GenBank/DDBJ whole genome shotgun (WGS) entry which is preliminary data.</text>
</comment>
<name>A0A8S1NEC9_PARPR</name>
<protein>
    <submittedName>
        <fullName evidence="1">Uncharacterized protein</fullName>
    </submittedName>
</protein>
<reference evidence="1" key="1">
    <citation type="submission" date="2021-01" db="EMBL/GenBank/DDBJ databases">
        <authorList>
            <consortium name="Genoscope - CEA"/>
            <person name="William W."/>
        </authorList>
    </citation>
    <scope>NUCLEOTIDE SEQUENCE</scope>
</reference>
<dbReference type="AlphaFoldDB" id="A0A8S1NEC9"/>
<accession>A0A8S1NEC9</accession>
<sequence length="389" mass="47222">MKGIDYDIIEYFQYENKQQLYKELSLNQIGIIEEIPNQRWIKQTINLKNCIRLRDLMLWIEKGLVLISLGQILRLCENLLKKVIELQQNKLDHCYLTSNRIWLKLIQNNKLLSIAYVDIEYQIVFTGFQCPIFENQQNKQSASTSIIQIMIQIIKVFETNFHQFRYIQYLNQSIFHILYQQKDIYQAQNFIRQSYQIYKSHNNYNDYYTEFQKINEYRKKMEYGISKLFFTTLHCFNSNEGFFQEDVILGLISIIVESIKQNTLKNLEEIDFNKLCEQQEIFWKSMIKSLLTDNTLIIIRNSLEKIKEITRLEISQEDEQMMINEINREIKKSYILKYFFNSIWIWTPNYKECQQQLIYNLMPELKYLTSQRVDLYIKEMAFQFINELI</sequence>
<evidence type="ECO:0000313" key="2">
    <source>
        <dbReference type="Proteomes" id="UP000688137"/>
    </source>
</evidence>
<gene>
    <name evidence="1" type="ORF">PPRIM_AZ9-3.1.T0790189</name>
</gene>